<keyword evidence="11" id="KW-1185">Reference proteome</keyword>
<feature type="binding site" evidence="3">
    <location>
        <begin position="434"/>
        <end position="436"/>
    </location>
    <ligand>
        <name>thiamine diphosphate</name>
        <dbReference type="ChEBI" id="CHEBI:58937"/>
    </ligand>
</feature>
<dbReference type="GO" id="GO:0052737">
    <property type="term" value="F:pyruvate dehydrogenase (quinone) activity"/>
    <property type="evidence" value="ECO:0007669"/>
    <property type="project" value="UniProtKB-UniRule"/>
</dbReference>
<keyword evidence="3" id="KW-0547">Nucleotide-binding</keyword>
<comment type="function">
    <text evidence="3">A peripheral cell membrane enzyme that catalyzes the oxidative decarboxylation of pyruvate to form acetate and CO(2). It channels electrons from the cytoplasm to the respiratory chain at the cell membrane via ubiquinone.</text>
</comment>
<comment type="domain">
    <text evidence="3">Has 4 domains; the Pyr domain which binds the pyrimidine moiety of the thiamine pyrophosphate cofactor, the FAD-binding domain, the PP-binding domain which binds the pyrophosphate portion of thiamine pyrophosphate and the C-terminal membrane binding region. The C-terminus is held closely against the rest of the protein and covers the active site; during activation it unfolds from the rest of the protein and forms an amphipathic helix upon membrane binding, exposing the active site.</text>
</comment>
<evidence type="ECO:0000259" key="5">
    <source>
        <dbReference type="Pfam" id="PF00205"/>
    </source>
</evidence>
<dbReference type="InterPro" id="IPR012001">
    <property type="entry name" value="Thiamin_PyroP_enz_TPP-bd_dom"/>
</dbReference>
<dbReference type="GO" id="GO:0005886">
    <property type="term" value="C:plasma membrane"/>
    <property type="evidence" value="ECO:0007669"/>
    <property type="project" value="UniProtKB-SubCell"/>
</dbReference>
<evidence type="ECO:0000256" key="3">
    <source>
        <dbReference type="HAMAP-Rule" id="MF_00850"/>
    </source>
</evidence>
<dbReference type="InterPro" id="IPR000399">
    <property type="entry name" value="TPP-bd_CS"/>
</dbReference>
<feature type="binding site" evidence="3">
    <location>
        <begin position="273"/>
        <end position="277"/>
    </location>
    <ligand>
        <name>FAD</name>
        <dbReference type="ChEBI" id="CHEBI:57692"/>
    </ligand>
</feature>
<comment type="cofactor">
    <cofactor evidence="3">
        <name>FAD</name>
        <dbReference type="ChEBI" id="CHEBI:57692"/>
    </cofactor>
    <text evidence="3">Binds 1 FAD per subunit.</text>
</comment>
<feature type="binding site" evidence="3">
    <location>
        <position position="291"/>
    </location>
    <ligand>
        <name>FAD</name>
        <dbReference type="ChEBI" id="CHEBI:57692"/>
    </ligand>
</feature>
<dbReference type="Pfam" id="PF00205">
    <property type="entry name" value="TPP_enzyme_M"/>
    <property type="match status" value="1"/>
</dbReference>
<dbReference type="SUPFAM" id="SSF52518">
    <property type="entry name" value="Thiamin diphosphate-binding fold (THDP-binding)"/>
    <property type="match status" value="2"/>
</dbReference>
<reference evidence="9 11" key="2">
    <citation type="submission" date="2016-10" db="EMBL/GenBank/DDBJ databases">
        <authorList>
            <person name="Varghese N."/>
            <person name="Submissions S."/>
        </authorList>
    </citation>
    <scope>NUCLEOTIDE SEQUENCE [LARGE SCALE GENOMIC DNA]</scope>
    <source>
        <strain evidence="9 11">BS3652</strain>
    </source>
</reference>
<dbReference type="InterPro" id="IPR012000">
    <property type="entry name" value="Thiamin_PyroP_enz_cen_dom"/>
</dbReference>
<feature type="binding site" evidence="3">
    <location>
        <position position="434"/>
    </location>
    <ligand>
        <name>Mg(2+)</name>
        <dbReference type="ChEBI" id="CHEBI:18420"/>
    </ligand>
</feature>
<comment type="activity regulation">
    <text evidence="3">The C-terminus inhibits activity; it has to move for the enzyme to be active. Activated by lipid-binding, which occurs via the C-terminus.</text>
</comment>
<organism evidence="8 10">
    <name type="scientific">Pseudomonas taetrolens</name>
    <dbReference type="NCBI Taxonomy" id="47884"/>
    <lineage>
        <taxon>Bacteria</taxon>
        <taxon>Pseudomonadati</taxon>
        <taxon>Pseudomonadota</taxon>
        <taxon>Gammaproteobacteria</taxon>
        <taxon>Pseudomonadales</taxon>
        <taxon>Pseudomonadaceae</taxon>
        <taxon>Pseudomonas</taxon>
    </lineage>
</organism>
<dbReference type="Gene3D" id="3.40.50.970">
    <property type="match status" value="2"/>
</dbReference>
<comment type="subunit">
    <text evidence="3">Homotetramer.</text>
</comment>
<evidence type="ECO:0000259" key="6">
    <source>
        <dbReference type="Pfam" id="PF02775"/>
    </source>
</evidence>
<dbReference type="InterPro" id="IPR047212">
    <property type="entry name" value="TPP_POXB-like"/>
</dbReference>
<dbReference type="InterPro" id="IPR047210">
    <property type="entry name" value="TPP_PYR_POXB-like"/>
</dbReference>
<keyword evidence="3" id="KW-1003">Cell membrane</keyword>
<dbReference type="GO" id="GO:0030976">
    <property type="term" value="F:thiamine pyrophosphate binding"/>
    <property type="evidence" value="ECO:0007669"/>
    <property type="project" value="UniProtKB-UniRule"/>
</dbReference>
<dbReference type="EC" id="1.2.5.1" evidence="3"/>
<feature type="binding site" evidence="3">
    <location>
        <begin position="250"/>
        <end position="253"/>
    </location>
    <ligand>
        <name>FAD</name>
        <dbReference type="ChEBI" id="CHEBI:57692"/>
    </ligand>
</feature>
<dbReference type="GO" id="GO:0000287">
    <property type="term" value="F:magnesium ion binding"/>
    <property type="evidence" value="ECO:0007669"/>
    <property type="project" value="UniProtKB-UniRule"/>
</dbReference>
<feature type="region of interest" description="FAD-binding domain" evidence="3">
    <location>
        <begin position="182"/>
        <end position="333"/>
    </location>
</feature>
<keyword evidence="3" id="KW-0560">Oxidoreductase</keyword>
<dbReference type="GO" id="GO:0050660">
    <property type="term" value="F:flavin adenine dinucleotide binding"/>
    <property type="evidence" value="ECO:0007669"/>
    <property type="project" value="UniProtKB-UniRule"/>
</dbReference>
<evidence type="ECO:0000256" key="4">
    <source>
        <dbReference type="RuleBase" id="RU362132"/>
    </source>
</evidence>
<name>A0A0J6JJ69_PSETA</name>
<dbReference type="EMBL" id="JYLA01000006">
    <property type="protein sequence ID" value="KMM83827.1"/>
    <property type="molecule type" value="Genomic_DNA"/>
</dbReference>
<comment type="subcellular location">
    <subcellularLocation>
        <location evidence="3">Cell membrane</location>
        <topology evidence="3">Peripheral membrane protein</topology>
        <orientation evidence="3">Cytoplasmic side</orientation>
    </subcellularLocation>
</comment>
<keyword evidence="3" id="KW-0479">Metal-binding</keyword>
<comment type="cofactor">
    <cofactor evidence="3">
        <name>Mg(2+)</name>
        <dbReference type="ChEBI" id="CHEBI:18420"/>
    </cofactor>
    <text evidence="3">Binds 1 Mg(2+) ion per subunit.</text>
</comment>
<dbReference type="EMBL" id="FNRS01000001">
    <property type="protein sequence ID" value="SEB93537.1"/>
    <property type="molecule type" value="Genomic_DNA"/>
</dbReference>
<dbReference type="OrthoDB" id="9785953at2"/>
<dbReference type="CDD" id="cd02014">
    <property type="entry name" value="TPP_POX"/>
    <property type="match status" value="1"/>
</dbReference>
<dbReference type="Proteomes" id="UP000036395">
    <property type="component" value="Unassembled WGS sequence"/>
</dbReference>
<evidence type="ECO:0000256" key="1">
    <source>
        <dbReference type="ARBA" id="ARBA00007812"/>
    </source>
</evidence>
<feature type="binding site" evidence="3">
    <location>
        <begin position="407"/>
        <end position="409"/>
    </location>
    <ligand>
        <name>thiamine diphosphate</name>
        <dbReference type="ChEBI" id="CHEBI:58937"/>
    </ligand>
</feature>
<dbReference type="Pfam" id="PF02776">
    <property type="entry name" value="TPP_enzyme_N"/>
    <property type="match status" value="1"/>
</dbReference>
<dbReference type="InterPro" id="IPR047211">
    <property type="entry name" value="POXB-like"/>
</dbReference>
<feature type="domain" description="Thiamine pyrophosphate enzyme TPP-binding" evidence="6">
    <location>
        <begin position="380"/>
        <end position="526"/>
    </location>
</feature>
<dbReference type="CDD" id="cd07039">
    <property type="entry name" value="TPP_PYR_POX"/>
    <property type="match status" value="1"/>
</dbReference>
<evidence type="ECO:0000313" key="11">
    <source>
        <dbReference type="Proteomes" id="UP000183155"/>
    </source>
</evidence>
<reference evidence="8 10" key="1">
    <citation type="submission" date="2015-02" db="EMBL/GenBank/DDBJ databases">
        <title>Pseudomonas helleri sp. nov. and Pseudomonas weihenstephanensis sp. nov., isolated from raw cows milk.</title>
        <authorList>
            <person name="von Neubeck M."/>
            <person name="Huptas C."/>
            <person name="Wenning M."/>
            <person name="Scherer S."/>
        </authorList>
    </citation>
    <scope>NUCLEOTIDE SEQUENCE [LARGE SCALE GENOMIC DNA]</scope>
    <source>
        <strain evidence="8 10">DSM 21104</strain>
    </source>
</reference>
<dbReference type="PANTHER" id="PTHR42981">
    <property type="entry name" value="PYRUVATE DEHYDROGENASE [UBIQUINONE]"/>
    <property type="match status" value="1"/>
</dbReference>
<sequence>MTRTVADFITETLQQAGVKRVYGVVGDSLNGFTDSLRRQEQIQWVHTRNEESAAFAAGAEAHLTGELAVCAGSCGPGNLHLINGLFDAHRSGVPVLALAAHIPGSEIGIDYFQATHPESLFRECSHYVELVSRAEQLPQILERAMRTAIALRGVAVVVIPGDVALQACETKVPNWLKPTLPLIRPDDTDIRHLASFLNDGKKVTLLCGAGCAGAHDEILALAERLQAPIVHALRGKEHVEYDNPYDVGMTGLIGFASGYKAMMNCDTLLMLGTNFPYRQFYPEHGHIAQVDLRVQALGNRCPLELGLVGDVKQTLLAVLPHVLKNPDRGHLDAALKDYKKAREDLDALAESSPNSSIIHPQYLNRLVSELAEDDAIFTCDVGTPTAWAARYLKMNGKRRLVGSFNHGSMANAMLQAIGAQAAFPDRQVISMSGDGGFTMMMGDFLTLNQVGLPIKIIVLNNGTLGFVEMEMKAAGFPDVGCNLKNPNFAAMAEAMGVRGIRVEHPEELETALREAFSHNGPVLVDVVSARQELVMPPTKTFEQAKGFSLFMLKTVMDGRARELIDLAKVNMWR</sequence>
<keyword evidence="3" id="KW-0446">Lipid-binding</keyword>
<feature type="domain" description="Thiamine pyrophosphate enzyme central" evidence="5">
    <location>
        <begin position="190"/>
        <end position="316"/>
    </location>
</feature>
<evidence type="ECO:0000313" key="10">
    <source>
        <dbReference type="Proteomes" id="UP000036395"/>
    </source>
</evidence>
<accession>A0A0J6JJ69</accession>
<comment type="caution">
    <text evidence="3">Lacks conserved residue(s) required for the propagation of feature annotation.</text>
</comment>
<dbReference type="InterPro" id="IPR029035">
    <property type="entry name" value="DHS-like_NAD/FAD-binding_dom"/>
</dbReference>
<dbReference type="Pfam" id="PF02775">
    <property type="entry name" value="TPP_enzyme_C"/>
    <property type="match status" value="1"/>
</dbReference>
<dbReference type="RefSeq" id="WP_048382379.1">
    <property type="nucleotide sequence ID" value="NZ_FNRS01000001.1"/>
</dbReference>
<keyword evidence="2 3" id="KW-0786">Thiamine pyrophosphate</keyword>
<dbReference type="AlphaFoldDB" id="A0A0J6JJ69"/>
<evidence type="ECO:0000313" key="8">
    <source>
        <dbReference type="EMBL" id="KMM83827.1"/>
    </source>
</evidence>
<protein>
    <recommendedName>
        <fullName evidence="3">Pyruvate dehydrogenase [ubiquinone]</fullName>
        <ecNumber evidence="3">1.2.5.1</ecNumber>
    </recommendedName>
    <alternativeName>
        <fullName evidence="3">Pyruvate oxidase</fullName>
        <shortName evidence="3">POX</shortName>
    </alternativeName>
    <alternativeName>
        <fullName evidence="3">Pyruvate:ubiquinone-8 oxidoreductase</fullName>
    </alternativeName>
</protein>
<dbReference type="PATRIC" id="fig|47884.3.peg.3521"/>
<dbReference type="InterPro" id="IPR044261">
    <property type="entry name" value="Pyruvate_dehydrogenase"/>
</dbReference>
<dbReference type="Gene3D" id="3.40.50.1220">
    <property type="entry name" value="TPP-binding domain"/>
    <property type="match status" value="1"/>
</dbReference>
<dbReference type="SUPFAM" id="SSF52467">
    <property type="entry name" value="DHS-like NAD/FAD-binding domain"/>
    <property type="match status" value="1"/>
</dbReference>
<keyword evidence="3 8" id="KW-0670">Pyruvate</keyword>
<keyword evidence="3" id="KW-0830">Ubiquinone</keyword>
<dbReference type="InterPro" id="IPR011766">
    <property type="entry name" value="TPP_enzyme_TPP-bd"/>
</dbReference>
<comment type="similarity">
    <text evidence="1 3 4">Belongs to the TPP enzyme family.</text>
</comment>
<keyword evidence="3" id="KW-0472">Membrane</keyword>
<feature type="region of interest" description="Membrane-binding domain" evidence="3">
    <location>
        <begin position="532"/>
        <end position="573"/>
    </location>
</feature>
<dbReference type="PROSITE" id="PS00187">
    <property type="entry name" value="TPP_ENZYMES"/>
    <property type="match status" value="1"/>
</dbReference>
<feature type="binding site" evidence="3">
    <location>
        <position position="50"/>
    </location>
    <ligand>
        <name>thiamine diphosphate</name>
        <dbReference type="ChEBI" id="CHEBI:58937"/>
    </ligand>
</feature>
<dbReference type="NCBIfam" id="NF006591">
    <property type="entry name" value="PRK09124.1"/>
    <property type="match status" value="1"/>
</dbReference>
<dbReference type="GO" id="GO:0042867">
    <property type="term" value="P:pyruvate catabolic process"/>
    <property type="evidence" value="ECO:0007669"/>
    <property type="project" value="UniProtKB-UniRule"/>
</dbReference>
<dbReference type="Proteomes" id="UP000183155">
    <property type="component" value="Unassembled WGS sequence"/>
</dbReference>
<comment type="caution">
    <text evidence="8">The sequence shown here is derived from an EMBL/GenBank/DDBJ whole genome shotgun (WGS) entry which is preliminary data.</text>
</comment>
<feature type="site" description="Moves into active site upon enzyme activation, plays a role in electron transfer" evidence="3">
    <location>
        <position position="466"/>
    </location>
</feature>
<comment type="cofactor">
    <cofactor evidence="3">
        <name>thiamine diphosphate</name>
        <dbReference type="ChEBI" id="CHEBI:58937"/>
    </cofactor>
    <text evidence="3">Binds 1 thiamine pyrophosphate per subunit.</text>
</comment>
<keyword evidence="3" id="KW-0460">Magnesium</keyword>
<feature type="domain" description="Thiamine pyrophosphate enzyme N-terminal TPP-binding" evidence="7">
    <location>
        <begin position="4"/>
        <end position="113"/>
    </location>
</feature>
<evidence type="ECO:0000256" key="2">
    <source>
        <dbReference type="ARBA" id="ARBA00023052"/>
    </source>
</evidence>
<dbReference type="GO" id="GO:0048039">
    <property type="term" value="F:ubiquinone binding"/>
    <property type="evidence" value="ECO:0007669"/>
    <property type="project" value="UniProtKB-UniRule"/>
</dbReference>
<keyword evidence="3" id="KW-0285">Flavoprotein</keyword>
<proteinExistence type="inferred from homology"/>
<dbReference type="PANTHER" id="PTHR42981:SF2">
    <property type="entry name" value="PYRUVATE DEHYDROGENASE [UBIQUINONE]"/>
    <property type="match status" value="1"/>
</dbReference>
<feature type="binding site" evidence="3">
    <location>
        <position position="461"/>
    </location>
    <ligand>
        <name>Mg(2+)</name>
        <dbReference type="ChEBI" id="CHEBI:18420"/>
    </ligand>
</feature>
<evidence type="ECO:0000313" key="9">
    <source>
        <dbReference type="EMBL" id="SEB93537.1"/>
    </source>
</evidence>
<evidence type="ECO:0000259" key="7">
    <source>
        <dbReference type="Pfam" id="PF02776"/>
    </source>
</evidence>
<comment type="catalytic activity">
    <reaction evidence="3">
        <text>a ubiquinone + pyruvate + H2O = a ubiquinol + acetate + CO2</text>
        <dbReference type="Rhea" id="RHEA:27405"/>
        <dbReference type="Rhea" id="RHEA-COMP:9565"/>
        <dbReference type="Rhea" id="RHEA-COMP:9566"/>
        <dbReference type="ChEBI" id="CHEBI:15361"/>
        <dbReference type="ChEBI" id="CHEBI:15377"/>
        <dbReference type="ChEBI" id="CHEBI:16389"/>
        <dbReference type="ChEBI" id="CHEBI:16526"/>
        <dbReference type="ChEBI" id="CHEBI:17976"/>
        <dbReference type="ChEBI" id="CHEBI:30089"/>
        <dbReference type="EC" id="1.2.5.1"/>
    </reaction>
</comment>
<keyword evidence="3" id="KW-0274">FAD</keyword>
<gene>
    <name evidence="3" type="primary">poxB</name>
    <name evidence="9" type="ORF">SAMN04490203_1473</name>
    <name evidence="8" type="ORF">TU78_15250</name>
</gene>
<feature type="binding site" evidence="3">
    <location>
        <begin position="461"/>
        <end position="467"/>
    </location>
    <ligand>
        <name>thiamine diphosphate</name>
        <dbReference type="ChEBI" id="CHEBI:58937"/>
    </ligand>
</feature>
<dbReference type="FunFam" id="3.40.50.1220:FF:000013">
    <property type="entry name" value="Pyruvate dehydrogenase [ubiquinone]"/>
    <property type="match status" value="1"/>
</dbReference>
<dbReference type="HAMAP" id="MF_00850">
    <property type="entry name" value="POX"/>
    <property type="match status" value="1"/>
</dbReference>
<dbReference type="STRING" id="47884.SAMN04490203_1473"/>
<dbReference type="InterPro" id="IPR029061">
    <property type="entry name" value="THDP-binding"/>
</dbReference>
<dbReference type="GO" id="GO:0008289">
    <property type="term" value="F:lipid binding"/>
    <property type="evidence" value="ECO:0007669"/>
    <property type="project" value="UniProtKB-UniRule"/>
</dbReference>